<evidence type="ECO:0000256" key="6">
    <source>
        <dbReference type="ARBA" id="ARBA00022737"/>
    </source>
</evidence>
<dbReference type="NCBIfam" id="TIGR00003">
    <property type="entry name" value="copper ion binding protein"/>
    <property type="match status" value="2"/>
</dbReference>
<dbReference type="GO" id="GO:0016020">
    <property type="term" value="C:membrane"/>
    <property type="evidence" value="ECO:0007669"/>
    <property type="project" value="UniProtKB-SubCell"/>
</dbReference>
<evidence type="ECO:0000256" key="15">
    <source>
        <dbReference type="RuleBase" id="RU362081"/>
    </source>
</evidence>
<feature type="signal peptide" evidence="16">
    <location>
        <begin position="1"/>
        <end position="19"/>
    </location>
</feature>
<keyword evidence="8" id="KW-0187">Copper transport</keyword>
<feature type="transmembrane region" description="Helical" evidence="15">
    <location>
        <begin position="548"/>
        <end position="567"/>
    </location>
</feature>
<dbReference type="NCBIfam" id="TIGR01525">
    <property type="entry name" value="ATPase-IB_hvy"/>
    <property type="match status" value="1"/>
</dbReference>
<keyword evidence="16" id="KW-0732">Signal</keyword>
<feature type="domain" description="HMA" evidence="17">
    <location>
        <begin position="214"/>
        <end position="280"/>
    </location>
</feature>
<dbReference type="FunFam" id="3.40.50.1000:FF:000144">
    <property type="entry name" value="copper-transporting ATPase 1 isoform X2"/>
    <property type="match status" value="1"/>
</dbReference>
<dbReference type="InterPro" id="IPR036163">
    <property type="entry name" value="HMA_dom_sf"/>
</dbReference>
<dbReference type="SFLD" id="SFLDS00003">
    <property type="entry name" value="Haloacid_Dehalogenase"/>
    <property type="match status" value="1"/>
</dbReference>
<keyword evidence="3" id="KW-0813">Transport</keyword>
<evidence type="ECO:0000256" key="13">
    <source>
        <dbReference type="ARBA" id="ARBA00023065"/>
    </source>
</evidence>
<evidence type="ECO:0000256" key="12">
    <source>
        <dbReference type="ARBA" id="ARBA00023008"/>
    </source>
</evidence>
<dbReference type="Pfam" id="PF00122">
    <property type="entry name" value="E1-E2_ATPase"/>
    <property type="match status" value="1"/>
</dbReference>
<dbReference type="SFLD" id="SFLDF00027">
    <property type="entry name" value="p-type_atpase"/>
    <property type="match status" value="1"/>
</dbReference>
<dbReference type="Gene3D" id="3.40.50.1000">
    <property type="entry name" value="HAD superfamily/HAD-like"/>
    <property type="match status" value="1"/>
</dbReference>
<evidence type="ECO:0000256" key="8">
    <source>
        <dbReference type="ARBA" id="ARBA00022796"/>
    </source>
</evidence>
<feature type="transmembrane region" description="Helical" evidence="15">
    <location>
        <begin position="1253"/>
        <end position="1273"/>
    </location>
</feature>
<dbReference type="SUPFAM" id="SSF81653">
    <property type="entry name" value="Calcium ATPase, transduction domain A"/>
    <property type="match status" value="1"/>
</dbReference>
<evidence type="ECO:0000256" key="1">
    <source>
        <dbReference type="ARBA" id="ARBA00004166"/>
    </source>
</evidence>
<evidence type="ECO:0000256" key="4">
    <source>
        <dbReference type="ARBA" id="ARBA00022692"/>
    </source>
</evidence>
<dbReference type="FunFam" id="3.30.70.100:FF:000001">
    <property type="entry name" value="ATPase copper transporting beta"/>
    <property type="match status" value="4"/>
</dbReference>
<dbReference type="InterPro" id="IPR001757">
    <property type="entry name" value="P_typ_ATPase"/>
</dbReference>
<dbReference type="InterPro" id="IPR017969">
    <property type="entry name" value="Heavy-metal-associated_CS"/>
</dbReference>
<dbReference type="Gene3D" id="3.30.70.100">
    <property type="match status" value="6"/>
</dbReference>
<sequence>NKCSLLLCLFCVSLELKNATVIFDHSLQSPESLSEAVEDMGFDSSLSESGTATPVPTDTQLALARLSKVQGVLDVRESQDQTGLSITFVPSLTSALQLREVVASVLPVEIPAPSSPTQKGLCIEGMTCHSCTTTIEGKIGKLKGIEKIKGAVLYLSYKIVVIIAVAGFKASVKSKPRPLQLLPNEIERFIDSHRSAVPSQSKTSEDKEIFIDSVLTTLRVTGMHCRSCVVNIQGNISTLPGVSSVEVSLEKEKASICHDPQKITVPQLQQAIEALPPGNFKTQLWDSSSTFSPPLLSVAHIRIEGMTCNSCVQSIEGMISQKKGVVSAQVSLANHQGAFEYDPLLTTPEELREAVEDMGFDAYLPGEKIDETLKVGKGSNLSKCFIQIGGMTCASCVANIERNLKNEPGIYSVLVALMASKAEVRYSPDVIDPLRIAECVRELGFTASVMENYEGSDGNLELVVRGMTCASCVHKIESSLMKEKGIIYASVALATNKAHIKYESEIIGPRDVIKLIESLGFEASLVKRDRTASHLDHSKEIRQWRKSFLVSLFFCVPVMGMMMYMIIVDHQISMSHHHNATAEDRKQYHSTMFLERQLLPGLSIMNLLSFIFCVPVQFIGGRYFYIQAYKALKHRSANMDVLIVLATSIAFTYSLIILIVAMVEKAKVNPITFFDTPPMLFVFISLGRWLEQIAKSKTSEALSKLMSLQATEATVVILNSDKSILSEEQVDVELVQRGDVVKVVPGGKFPVDGRVIEGHSMADESLITGEAMPVTKKPGSSVIAGSINQNGSLLISATHVGMDTTLSQIVKLVEEAQTSKAPIQQYADKISGYFVPFIVGISLLTLFAWILIGFLDFPLVEKYFPGYDKSISKAEAVIRFAFQASITVLCIACPCSLGLATPTAVMVGTGVGAQNGILIKGGEPLEMAHKVIVFDKTGTITYGAPKVIQVKIVVEGNKMPRSRLLAIVGTAENNSEHPLGAAITKYCKQELNTESFGACTDFQAVPGCGIRCQVSNTEALLRQGDSDSEDNNQRNGVLVQITSYLVLIGNREWMRRNGMQIRPDVDEAMTEHERRGRTAVLVAVDSLLCAMIAIADTVKPEAELAVHTLTNMGLEVVLMTGDNSKTARAIAAQVGIRKVFAEVLPSHKVAKVEQLQQAGKRVAMVGDGVNDSPALAMADVGIAIGTGTDVAIEAADVVLIRNDLLDVVGSIDLSKKTVKRIRINFVFALIYNLVGIPIAAGVFLPIGLVLQPWMGSAAMALSSVSVVMSSLLLKCYTKPSAEKLEAQLGSHRRQGSLSDVSVHIGMGELRRPSPKLSLLDRIVNYSRASINSLRSDKHSLNSLALSEPDKHSLLVGEALCEEEFV</sequence>
<dbReference type="FunFam" id="2.70.150.10:FF:000002">
    <property type="entry name" value="Copper-transporting ATPase 1, putative"/>
    <property type="match status" value="1"/>
</dbReference>
<dbReference type="SUPFAM" id="SSF81660">
    <property type="entry name" value="Metal cation-transporting ATPase, ATP-binding domain N"/>
    <property type="match status" value="1"/>
</dbReference>
<dbReference type="InterPro" id="IPR059000">
    <property type="entry name" value="ATPase_P-type_domA"/>
</dbReference>
<accession>A0A667Z3T9</accession>
<feature type="domain" description="HMA" evidence="17">
    <location>
        <begin position="297"/>
        <end position="363"/>
    </location>
</feature>
<keyword evidence="7 15" id="KW-0547">Nucleotide-binding</keyword>
<dbReference type="InterPro" id="IPR044492">
    <property type="entry name" value="P_typ_ATPase_HD_dom"/>
</dbReference>
<dbReference type="NCBIfam" id="TIGR01494">
    <property type="entry name" value="ATPase_P-type"/>
    <property type="match status" value="2"/>
</dbReference>
<reference evidence="18" key="2">
    <citation type="submission" date="2025-08" db="UniProtKB">
        <authorList>
            <consortium name="Ensembl"/>
        </authorList>
    </citation>
    <scope>IDENTIFICATION</scope>
</reference>
<gene>
    <name evidence="18" type="primary">ATP7A</name>
    <name evidence="18" type="synonym">atp7a</name>
</gene>
<reference evidence="18" key="1">
    <citation type="submission" date="2019-06" db="EMBL/GenBank/DDBJ databases">
        <authorList>
            <consortium name="Wellcome Sanger Institute Data Sharing"/>
        </authorList>
    </citation>
    <scope>NUCLEOTIDE SEQUENCE [LARGE SCALE GENOMIC DNA]</scope>
</reference>
<keyword evidence="5 15" id="KW-0479">Metal-binding</keyword>
<dbReference type="InterPro" id="IPR006121">
    <property type="entry name" value="HMA_dom"/>
</dbReference>
<evidence type="ECO:0000256" key="3">
    <source>
        <dbReference type="ARBA" id="ARBA00022448"/>
    </source>
</evidence>
<organism evidence="18 19">
    <name type="scientific">Myripristis murdjan</name>
    <name type="common">pinecone soldierfish</name>
    <dbReference type="NCBI Taxonomy" id="586833"/>
    <lineage>
        <taxon>Eukaryota</taxon>
        <taxon>Metazoa</taxon>
        <taxon>Chordata</taxon>
        <taxon>Craniata</taxon>
        <taxon>Vertebrata</taxon>
        <taxon>Euteleostomi</taxon>
        <taxon>Actinopterygii</taxon>
        <taxon>Neopterygii</taxon>
        <taxon>Teleostei</taxon>
        <taxon>Neoteleostei</taxon>
        <taxon>Acanthomorphata</taxon>
        <taxon>Holocentriformes</taxon>
        <taxon>Holocentridae</taxon>
        <taxon>Myripristis</taxon>
    </lineage>
</organism>
<evidence type="ECO:0000256" key="5">
    <source>
        <dbReference type="ARBA" id="ARBA00022723"/>
    </source>
</evidence>
<dbReference type="GeneTree" id="ENSGT00940000159568"/>
<feature type="transmembrane region" description="Helical" evidence="15">
    <location>
        <begin position="598"/>
        <end position="620"/>
    </location>
</feature>
<dbReference type="GO" id="GO:0016887">
    <property type="term" value="F:ATP hydrolysis activity"/>
    <property type="evidence" value="ECO:0007669"/>
    <property type="project" value="InterPro"/>
</dbReference>
<dbReference type="PRINTS" id="PR00942">
    <property type="entry name" value="CUATPASEI"/>
</dbReference>
<feature type="transmembrane region" description="Helical" evidence="15">
    <location>
        <begin position="877"/>
        <end position="900"/>
    </location>
</feature>
<feature type="domain" description="HMA" evidence="17">
    <location>
        <begin position="458"/>
        <end position="524"/>
    </location>
</feature>
<keyword evidence="10" id="KW-1278">Translocase</keyword>
<dbReference type="InterPro" id="IPR023298">
    <property type="entry name" value="ATPase_P-typ_TM_dom_sf"/>
</dbReference>
<evidence type="ECO:0000256" key="11">
    <source>
        <dbReference type="ARBA" id="ARBA00022989"/>
    </source>
</evidence>
<dbReference type="InterPro" id="IPR023214">
    <property type="entry name" value="HAD_sf"/>
</dbReference>
<keyword evidence="19" id="KW-1185">Reference proteome</keyword>
<dbReference type="FunFam" id="3.40.1110.10:FF:000023">
    <property type="entry name" value="Copper-transporting ATPase 1, putative"/>
    <property type="match status" value="1"/>
</dbReference>
<evidence type="ECO:0000256" key="2">
    <source>
        <dbReference type="ARBA" id="ARBA00012517"/>
    </source>
</evidence>
<dbReference type="GO" id="GO:0005524">
    <property type="term" value="F:ATP binding"/>
    <property type="evidence" value="ECO:0007669"/>
    <property type="project" value="UniProtKB-UniRule"/>
</dbReference>
<feature type="transmembrane region" description="Helical" evidence="15">
    <location>
        <begin position="1225"/>
        <end position="1247"/>
    </location>
</feature>
<protein>
    <recommendedName>
        <fullName evidence="2">P-type Cu(+) transporter</fullName>
        <ecNumber evidence="2">7.2.2.8</ecNumber>
    </recommendedName>
</protein>
<dbReference type="Pfam" id="PF00403">
    <property type="entry name" value="HMA"/>
    <property type="match status" value="4"/>
</dbReference>
<evidence type="ECO:0000256" key="7">
    <source>
        <dbReference type="ARBA" id="ARBA00022741"/>
    </source>
</evidence>
<dbReference type="EC" id="7.2.2.8" evidence="2"/>
<evidence type="ECO:0000259" key="17">
    <source>
        <dbReference type="PROSITE" id="PS50846"/>
    </source>
</evidence>
<dbReference type="GO" id="GO:0140581">
    <property type="term" value="F:P-type monovalent copper transporter activity"/>
    <property type="evidence" value="ECO:0007669"/>
    <property type="project" value="UniProtKB-EC"/>
</dbReference>
<comment type="similarity">
    <text evidence="15">Belongs to the cation transport ATPase (P-type) (TC 3.A.3) family. Type IB subfamily.</text>
</comment>
<evidence type="ECO:0000256" key="14">
    <source>
        <dbReference type="ARBA" id="ARBA00023136"/>
    </source>
</evidence>
<feature type="transmembrane region" description="Helical" evidence="15">
    <location>
        <begin position="833"/>
        <end position="857"/>
    </location>
</feature>
<dbReference type="GO" id="GO:0005802">
    <property type="term" value="C:trans-Golgi network"/>
    <property type="evidence" value="ECO:0007669"/>
    <property type="project" value="UniProtKB-ARBA"/>
</dbReference>
<evidence type="ECO:0000313" key="18">
    <source>
        <dbReference type="Ensembl" id="ENSMMDP00005033278.1"/>
    </source>
</evidence>
<feature type="domain" description="HMA" evidence="17">
    <location>
        <begin position="382"/>
        <end position="448"/>
    </location>
</feature>
<dbReference type="InterPro" id="IPR008250">
    <property type="entry name" value="ATPase_P-typ_transduc_dom_A_sf"/>
</dbReference>
<dbReference type="SUPFAM" id="SSF56784">
    <property type="entry name" value="HAD-like"/>
    <property type="match status" value="1"/>
</dbReference>
<dbReference type="Gene3D" id="3.40.1110.10">
    <property type="entry name" value="Calcium-transporting ATPase, cytoplasmic domain N"/>
    <property type="match status" value="1"/>
</dbReference>
<dbReference type="GO" id="GO:0005507">
    <property type="term" value="F:copper ion binding"/>
    <property type="evidence" value="ECO:0007669"/>
    <property type="project" value="InterPro"/>
</dbReference>
<dbReference type="Ensembl" id="ENSMMDT00005034018.1">
    <property type="protein sequence ID" value="ENSMMDP00005033278.1"/>
    <property type="gene ID" value="ENSMMDG00005014714.1"/>
</dbReference>
<dbReference type="PANTHER" id="PTHR46594:SF4">
    <property type="entry name" value="P-TYPE CATION-TRANSPORTING ATPASE"/>
    <property type="match status" value="1"/>
</dbReference>
<dbReference type="SUPFAM" id="SSF81665">
    <property type="entry name" value="Calcium ATPase, transmembrane domain M"/>
    <property type="match status" value="1"/>
</dbReference>
<dbReference type="PROSITE" id="PS01047">
    <property type="entry name" value="HMA_1"/>
    <property type="match status" value="5"/>
</dbReference>
<keyword evidence="9 15" id="KW-0067">ATP-binding</keyword>
<name>A0A667Z3T9_9TELE</name>
<dbReference type="PANTHER" id="PTHR46594">
    <property type="entry name" value="P-TYPE CATION-TRANSPORTING ATPASE"/>
    <property type="match status" value="1"/>
</dbReference>
<feature type="transmembrane region" description="Helical" evidence="15">
    <location>
        <begin position="641"/>
        <end position="663"/>
    </location>
</feature>
<feature type="chain" id="PRO_5025405301" description="P-type Cu(+) transporter" evidence="16">
    <location>
        <begin position="20"/>
        <end position="1365"/>
    </location>
</feature>
<evidence type="ECO:0000256" key="9">
    <source>
        <dbReference type="ARBA" id="ARBA00022840"/>
    </source>
</evidence>
<reference evidence="18" key="3">
    <citation type="submission" date="2025-09" db="UniProtKB">
        <authorList>
            <consortium name="Ensembl"/>
        </authorList>
    </citation>
    <scope>IDENTIFICATION</scope>
</reference>
<feature type="transmembrane region" description="Helical" evidence="15">
    <location>
        <begin position="151"/>
        <end position="172"/>
    </location>
</feature>
<dbReference type="InterPro" id="IPR018303">
    <property type="entry name" value="ATPase_P-typ_P_site"/>
</dbReference>
<keyword evidence="12" id="KW-0186">Copper</keyword>
<keyword evidence="13" id="KW-0406">Ion transport</keyword>
<dbReference type="InterPro" id="IPR036412">
    <property type="entry name" value="HAD-like_sf"/>
</dbReference>
<evidence type="ECO:0000256" key="10">
    <source>
        <dbReference type="ARBA" id="ARBA00022967"/>
    </source>
</evidence>
<dbReference type="PROSITE" id="PS50846">
    <property type="entry name" value="HMA_2"/>
    <property type="match status" value="4"/>
</dbReference>
<comment type="subcellular location">
    <subcellularLocation>
        <location evidence="1">Golgi apparatus</location>
        <location evidence="1">trans-Golgi network membrane</location>
        <topology evidence="1">Multi-pass membrane protein</topology>
    </subcellularLocation>
    <subcellularLocation>
        <location evidence="15">Membrane</location>
    </subcellularLocation>
</comment>
<dbReference type="SFLD" id="SFLDG00002">
    <property type="entry name" value="C1.7:_P-type_atpase_like"/>
    <property type="match status" value="1"/>
</dbReference>
<dbReference type="SUPFAM" id="SSF55008">
    <property type="entry name" value="HMA, heavy metal-associated domain"/>
    <property type="match status" value="5"/>
</dbReference>
<dbReference type="CDD" id="cd00371">
    <property type="entry name" value="HMA"/>
    <property type="match status" value="5"/>
</dbReference>
<dbReference type="InterPro" id="IPR023299">
    <property type="entry name" value="ATPase_P-typ_cyto_dom_N"/>
</dbReference>
<proteinExistence type="inferred from homology"/>
<dbReference type="Gene3D" id="2.70.150.10">
    <property type="entry name" value="Calcium-transporting ATPase, cytoplasmic transduction domain A"/>
    <property type="match status" value="1"/>
</dbReference>
<keyword evidence="4 15" id="KW-0812">Transmembrane</keyword>
<keyword evidence="14 15" id="KW-0472">Membrane</keyword>
<dbReference type="InterPro" id="IPR027256">
    <property type="entry name" value="P-typ_ATPase_IB"/>
</dbReference>
<keyword evidence="6" id="KW-0677">Repeat</keyword>
<keyword evidence="11 15" id="KW-1133">Transmembrane helix</keyword>
<dbReference type="CDD" id="cd02094">
    <property type="entry name" value="P-type_ATPase_Cu-like"/>
    <property type="match status" value="1"/>
</dbReference>
<dbReference type="InterPro" id="IPR006122">
    <property type="entry name" value="HMA_Cu_ion-bd"/>
</dbReference>
<dbReference type="FunFam" id="3.40.50.1000:FF:000092">
    <property type="entry name" value="copper-transporting ATPase 1 isoform X2"/>
    <property type="match status" value="1"/>
</dbReference>
<dbReference type="Pfam" id="PF00702">
    <property type="entry name" value="Hydrolase"/>
    <property type="match status" value="1"/>
</dbReference>
<dbReference type="PROSITE" id="PS00154">
    <property type="entry name" value="ATPASE_E1_E2"/>
    <property type="match status" value="1"/>
</dbReference>
<feature type="transmembrane region" description="Helical" evidence="15">
    <location>
        <begin position="669"/>
        <end position="690"/>
    </location>
</feature>
<evidence type="ECO:0000313" key="19">
    <source>
        <dbReference type="Proteomes" id="UP000472263"/>
    </source>
</evidence>
<evidence type="ECO:0000256" key="16">
    <source>
        <dbReference type="SAM" id="SignalP"/>
    </source>
</evidence>
<dbReference type="PRINTS" id="PR00119">
    <property type="entry name" value="CATATPASE"/>
</dbReference>
<dbReference type="Proteomes" id="UP000472263">
    <property type="component" value="Chromosome 10"/>
</dbReference>